<dbReference type="Pfam" id="PF00512">
    <property type="entry name" value="HisKA"/>
    <property type="match status" value="1"/>
</dbReference>
<evidence type="ECO:0000256" key="8">
    <source>
        <dbReference type="ARBA" id="ARBA00023136"/>
    </source>
</evidence>
<dbReference type="PROSITE" id="PS50885">
    <property type="entry name" value="HAMP"/>
    <property type="match status" value="1"/>
</dbReference>
<dbReference type="InterPro" id="IPR003660">
    <property type="entry name" value="HAMP_dom"/>
</dbReference>
<keyword evidence="4" id="KW-0597">Phosphoprotein</keyword>
<dbReference type="CDD" id="cd06225">
    <property type="entry name" value="HAMP"/>
    <property type="match status" value="1"/>
</dbReference>
<evidence type="ECO:0000259" key="11">
    <source>
        <dbReference type="PROSITE" id="PS50885"/>
    </source>
</evidence>
<dbReference type="InterPro" id="IPR004358">
    <property type="entry name" value="Sig_transdc_His_kin-like_C"/>
</dbReference>
<feature type="domain" description="Histidine kinase" evidence="10">
    <location>
        <begin position="259"/>
        <end position="475"/>
    </location>
</feature>
<dbReference type="STRING" id="1408226.T233_01383"/>
<comment type="catalytic activity">
    <reaction evidence="1">
        <text>ATP + protein L-histidine = ADP + protein N-phospho-L-histidine.</text>
        <dbReference type="EC" id="2.7.13.3"/>
    </reaction>
</comment>
<keyword evidence="9" id="KW-0812">Transmembrane</keyword>
<dbReference type="SUPFAM" id="SSF55874">
    <property type="entry name" value="ATPase domain of HSP90 chaperone/DNA topoisomerase II/histidine kinase"/>
    <property type="match status" value="1"/>
</dbReference>
<comment type="subcellular location">
    <subcellularLocation>
        <location evidence="2">Membrane</location>
    </subcellularLocation>
</comment>
<dbReference type="Proteomes" id="UP000018126">
    <property type="component" value="Unassembled WGS sequence"/>
</dbReference>
<keyword evidence="9" id="KW-1133">Transmembrane helix</keyword>
<dbReference type="Pfam" id="PF00672">
    <property type="entry name" value="HAMP"/>
    <property type="match status" value="1"/>
</dbReference>
<dbReference type="GO" id="GO:0000155">
    <property type="term" value="F:phosphorelay sensor kinase activity"/>
    <property type="evidence" value="ECO:0007669"/>
    <property type="project" value="InterPro"/>
</dbReference>
<dbReference type="InterPro" id="IPR003661">
    <property type="entry name" value="HisK_dim/P_dom"/>
</dbReference>
<evidence type="ECO:0000256" key="3">
    <source>
        <dbReference type="ARBA" id="ARBA00012438"/>
    </source>
</evidence>
<evidence type="ECO:0000256" key="9">
    <source>
        <dbReference type="SAM" id="Phobius"/>
    </source>
</evidence>
<evidence type="ECO:0000256" key="4">
    <source>
        <dbReference type="ARBA" id="ARBA00022553"/>
    </source>
</evidence>
<comment type="caution">
    <text evidence="12">The sequence shown here is derived from an EMBL/GenBank/DDBJ whole genome shotgun (WGS) entry which is preliminary data.</text>
</comment>
<dbReference type="PANTHER" id="PTHR43047:SF72">
    <property type="entry name" value="OSMOSENSING HISTIDINE PROTEIN KINASE SLN1"/>
    <property type="match status" value="1"/>
</dbReference>
<evidence type="ECO:0000256" key="7">
    <source>
        <dbReference type="ARBA" id="ARBA00023012"/>
    </source>
</evidence>
<feature type="transmembrane region" description="Helical" evidence="9">
    <location>
        <begin position="172"/>
        <end position="193"/>
    </location>
</feature>
<dbReference type="InterPro" id="IPR036890">
    <property type="entry name" value="HATPase_C_sf"/>
</dbReference>
<evidence type="ECO:0000256" key="5">
    <source>
        <dbReference type="ARBA" id="ARBA00022679"/>
    </source>
</evidence>
<dbReference type="AlphaFoldDB" id="V6QAQ6"/>
<dbReference type="PANTHER" id="PTHR43047">
    <property type="entry name" value="TWO-COMPONENT HISTIDINE PROTEIN KINASE"/>
    <property type="match status" value="1"/>
</dbReference>
<evidence type="ECO:0000256" key="6">
    <source>
        <dbReference type="ARBA" id="ARBA00022777"/>
    </source>
</evidence>
<dbReference type="Gene3D" id="1.10.287.130">
    <property type="match status" value="1"/>
</dbReference>
<keyword evidence="13" id="KW-1185">Reference proteome</keyword>
<feature type="transmembrane region" description="Helical" evidence="9">
    <location>
        <begin position="9"/>
        <end position="29"/>
    </location>
</feature>
<dbReference type="eggNOG" id="COG2205">
    <property type="taxonomic scope" value="Bacteria"/>
</dbReference>
<dbReference type="FunFam" id="3.30.565.10:FF:000006">
    <property type="entry name" value="Sensor histidine kinase WalK"/>
    <property type="match status" value="1"/>
</dbReference>
<proteinExistence type="predicted"/>
<reference evidence="12 13" key="1">
    <citation type="journal article" date="2013" name="Genome Announc.">
        <title>High-Quality Draft Genome Sequence of Vagococcus lutrae Strain LBD1, Isolated from the Largemouth Bass Micropterus salmoides.</title>
        <authorList>
            <person name="Lebreton F."/>
            <person name="Valentino M.D."/>
            <person name="Duncan L.B."/>
            <person name="Zeng Q."/>
            <person name="Manson McGuire A."/>
            <person name="Earl A.M."/>
            <person name="Gilmore M.S."/>
        </authorList>
    </citation>
    <scope>NUCLEOTIDE SEQUENCE [LARGE SCALE GENOMIC DNA]</scope>
    <source>
        <strain evidence="12 13">LBD1</strain>
    </source>
</reference>
<evidence type="ECO:0000256" key="1">
    <source>
        <dbReference type="ARBA" id="ARBA00000085"/>
    </source>
</evidence>
<organism evidence="12 13">
    <name type="scientific">Vagococcus lutrae LBD1</name>
    <dbReference type="NCBI Taxonomy" id="1408226"/>
    <lineage>
        <taxon>Bacteria</taxon>
        <taxon>Bacillati</taxon>
        <taxon>Bacillota</taxon>
        <taxon>Bacilli</taxon>
        <taxon>Lactobacillales</taxon>
        <taxon>Enterococcaceae</taxon>
        <taxon>Vagococcus</taxon>
    </lineage>
</organism>
<dbReference type="GO" id="GO:0009927">
    <property type="term" value="F:histidine phosphotransfer kinase activity"/>
    <property type="evidence" value="ECO:0007669"/>
    <property type="project" value="TreeGrafter"/>
</dbReference>
<dbReference type="SUPFAM" id="SSF158472">
    <property type="entry name" value="HAMP domain-like"/>
    <property type="match status" value="1"/>
</dbReference>
<dbReference type="InterPro" id="IPR003594">
    <property type="entry name" value="HATPase_dom"/>
</dbReference>
<dbReference type="EC" id="2.7.13.3" evidence="3"/>
<dbReference type="SUPFAM" id="SSF47384">
    <property type="entry name" value="Homodimeric domain of signal transducing histidine kinase"/>
    <property type="match status" value="1"/>
</dbReference>
<evidence type="ECO:0000259" key="10">
    <source>
        <dbReference type="PROSITE" id="PS50109"/>
    </source>
</evidence>
<accession>V6QAQ6</accession>
<keyword evidence="7" id="KW-0902">Two-component regulatory system</keyword>
<sequence length="482" mass="55312">MKYLYQQMLAFWAIIILIMVVVGLSFTSFTKKTILDSMYEQMFGYADSVLENSQDDPTTILANVKNTEVVLHNQGVRLFYISDDQTIVYPDWLEGTIGNSFMTDEQWQRLKQGERVKADMEVPYNRSKTRNMAIVLQPFFLWEDKPTFIGALAVMQPVSNLEANMDLLTENLFKGFLISSVIALGFSYVLAQFQVNRINRMKKATKQISEGNFDVYLEVKGQDELDELAEDFNQMATTLKASHQEIERQEERRRQFMADAAHEMRTPLTTINGLLEGMAYQAIPKDQEAKSIELMRKETKRLIRLVNENLDYEKIRTNQISMVIQKMNATEIVRNVLTQLENKASENGNKLQLTSPESVEVYADYDRFVQIMVNLLQNAIQFTTDGVISVVLSEDDEQTKITISDTGIGMSEEELANIWERYYKVDPSRKNTKYGESGLGLSIVQQLMKLHHGTIDVTSTQGEGTCFTLLFPKQLKEEKETE</sequence>
<dbReference type="Gene3D" id="3.30.565.10">
    <property type="entry name" value="Histidine kinase-like ATPase, C-terminal domain"/>
    <property type="match status" value="1"/>
</dbReference>
<protein>
    <recommendedName>
        <fullName evidence="3">histidine kinase</fullName>
        <ecNumber evidence="3">2.7.13.3</ecNumber>
    </recommendedName>
</protein>
<dbReference type="PRINTS" id="PR00344">
    <property type="entry name" value="BCTRLSENSOR"/>
</dbReference>
<evidence type="ECO:0000313" key="13">
    <source>
        <dbReference type="Proteomes" id="UP000018126"/>
    </source>
</evidence>
<dbReference type="FunFam" id="1.10.287.130:FF:000001">
    <property type="entry name" value="Two-component sensor histidine kinase"/>
    <property type="match status" value="1"/>
</dbReference>
<dbReference type="Gene3D" id="6.10.340.10">
    <property type="match status" value="1"/>
</dbReference>
<name>V6QAQ6_9ENTE</name>
<dbReference type="GO" id="GO:0005886">
    <property type="term" value="C:plasma membrane"/>
    <property type="evidence" value="ECO:0007669"/>
    <property type="project" value="TreeGrafter"/>
</dbReference>
<dbReference type="SMART" id="SM00304">
    <property type="entry name" value="HAMP"/>
    <property type="match status" value="1"/>
</dbReference>
<dbReference type="InterPro" id="IPR005467">
    <property type="entry name" value="His_kinase_dom"/>
</dbReference>
<dbReference type="CDD" id="cd00082">
    <property type="entry name" value="HisKA"/>
    <property type="match status" value="1"/>
</dbReference>
<dbReference type="EMBL" id="AYSH01000017">
    <property type="protein sequence ID" value="EST89628.1"/>
    <property type="molecule type" value="Genomic_DNA"/>
</dbReference>
<keyword evidence="8 9" id="KW-0472">Membrane</keyword>
<keyword evidence="5" id="KW-0808">Transferase</keyword>
<dbReference type="InterPro" id="IPR036097">
    <property type="entry name" value="HisK_dim/P_sf"/>
</dbReference>
<dbReference type="RefSeq" id="WP_023606710.1">
    <property type="nucleotide sequence ID" value="NZ_AYSH01000017.1"/>
</dbReference>
<dbReference type="SMART" id="SM00387">
    <property type="entry name" value="HATPase_c"/>
    <property type="match status" value="1"/>
</dbReference>
<dbReference type="PROSITE" id="PS50109">
    <property type="entry name" value="HIS_KIN"/>
    <property type="match status" value="1"/>
</dbReference>
<dbReference type="Pfam" id="PF02518">
    <property type="entry name" value="HATPase_c"/>
    <property type="match status" value="1"/>
</dbReference>
<keyword evidence="6" id="KW-0418">Kinase</keyword>
<evidence type="ECO:0000313" key="12">
    <source>
        <dbReference type="EMBL" id="EST89628.1"/>
    </source>
</evidence>
<feature type="domain" description="HAMP" evidence="11">
    <location>
        <begin position="192"/>
        <end position="244"/>
    </location>
</feature>
<dbReference type="SMART" id="SM00388">
    <property type="entry name" value="HisKA"/>
    <property type="match status" value="1"/>
</dbReference>
<dbReference type="PATRIC" id="fig|1408226.3.peg.1356"/>
<gene>
    <name evidence="12" type="ORF">T233_01383</name>
</gene>
<evidence type="ECO:0000256" key="2">
    <source>
        <dbReference type="ARBA" id="ARBA00004370"/>
    </source>
</evidence>